<dbReference type="AlphaFoldDB" id="A0A2M8L2V8"/>
<feature type="transmembrane region" description="Helical" evidence="8">
    <location>
        <begin position="185"/>
        <end position="205"/>
    </location>
</feature>
<keyword evidence="5 8" id="KW-0812">Transmembrane</keyword>
<feature type="transmembrane region" description="Helical" evidence="8">
    <location>
        <begin position="93"/>
        <end position="114"/>
    </location>
</feature>
<gene>
    <name evidence="10" type="ORF">COU95_03510</name>
</gene>
<reference evidence="11" key="1">
    <citation type="submission" date="2017-09" db="EMBL/GenBank/DDBJ databases">
        <title>Depth-based differentiation of microbial function through sediment-hosted aquifers and enrichment of novel symbionts in the deep terrestrial subsurface.</title>
        <authorList>
            <person name="Probst A.J."/>
            <person name="Ladd B."/>
            <person name="Jarett J.K."/>
            <person name="Geller-Mcgrath D.E."/>
            <person name="Sieber C.M.K."/>
            <person name="Emerson J.B."/>
            <person name="Anantharaman K."/>
            <person name="Thomas B.C."/>
            <person name="Malmstrom R."/>
            <person name="Stieglmeier M."/>
            <person name="Klingl A."/>
            <person name="Woyke T."/>
            <person name="Ryan C.M."/>
            <person name="Banfield J.F."/>
        </authorList>
    </citation>
    <scope>NUCLEOTIDE SEQUENCE [LARGE SCALE GENOMIC DNA]</scope>
</reference>
<keyword evidence="4" id="KW-0808">Transferase</keyword>
<dbReference type="EMBL" id="PFEK01000067">
    <property type="protein sequence ID" value="PJE67236.1"/>
    <property type="molecule type" value="Genomic_DNA"/>
</dbReference>
<dbReference type="InterPro" id="IPR038731">
    <property type="entry name" value="RgtA/B/C-like"/>
</dbReference>
<evidence type="ECO:0000256" key="3">
    <source>
        <dbReference type="ARBA" id="ARBA00022676"/>
    </source>
</evidence>
<feature type="transmembrane region" description="Helical" evidence="8">
    <location>
        <begin position="361"/>
        <end position="378"/>
    </location>
</feature>
<dbReference type="InterPro" id="IPR050297">
    <property type="entry name" value="LipidA_mod_glycosyltrf_83"/>
</dbReference>
<dbReference type="Proteomes" id="UP000231474">
    <property type="component" value="Unassembled WGS sequence"/>
</dbReference>
<keyword evidence="7 8" id="KW-0472">Membrane</keyword>
<comment type="caution">
    <text evidence="10">The sequence shown here is derived from an EMBL/GenBank/DDBJ whole genome shotgun (WGS) entry which is preliminary data.</text>
</comment>
<proteinExistence type="predicted"/>
<feature type="domain" description="Glycosyltransferase RgtA/B/C/D-like" evidence="9">
    <location>
        <begin position="99"/>
        <end position="228"/>
    </location>
</feature>
<evidence type="ECO:0000256" key="4">
    <source>
        <dbReference type="ARBA" id="ARBA00022679"/>
    </source>
</evidence>
<evidence type="ECO:0000256" key="8">
    <source>
        <dbReference type="SAM" id="Phobius"/>
    </source>
</evidence>
<keyword evidence="2" id="KW-1003">Cell membrane</keyword>
<accession>A0A2M8L2V8</accession>
<feature type="transmembrane region" description="Helical" evidence="8">
    <location>
        <begin position="61"/>
        <end position="87"/>
    </location>
</feature>
<name>A0A2M8L2V8_9BACT</name>
<feature type="transmembrane region" description="Helical" evidence="8">
    <location>
        <begin position="281"/>
        <end position="300"/>
    </location>
</feature>
<evidence type="ECO:0000256" key="2">
    <source>
        <dbReference type="ARBA" id="ARBA00022475"/>
    </source>
</evidence>
<dbReference type="GO" id="GO:0016763">
    <property type="term" value="F:pentosyltransferase activity"/>
    <property type="evidence" value="ECO:0007669"/>
    <property type="project" value="TreeGrafter"/>
</dbReference>
<feature type="transmembrane region" description="Helical" evidence="8">
    <location>
        <begin position="336"/>
        <end position="354"/>
    </location>
</feature>
<keyword evidence="6 8" id="KW-1133">Transmembrane helix</keyword>
<dbReference type="GO" id="GO:0005886">
    <property type="term" value="C:plasma membrane"/>
    <property type="evidence" value="ECO:0007669"/>
    <property type="project" value="UniProtKB-SubCell"/>
</dbReference>
<feature type="transmembrane region" description="Helical" evidence="8">
    <location>
        <begin position="312"/>
        <end position="330"/>
    </location>
</feature>
<evidence type="ECO:0000313" key="10">
    <source>
        <dbReference type="EMBL" id="PJE67236.1"/>
    </source>
</evidence>
<evidence type="ECO:0000256" key="7">
    <source>
        <dbReference type="ARBA" id="ARBA00023136"/>
    </source>
</evidence>
<evidence type="ECO:0000259" key="9">
    <source>
        <dbReference type="Pfam" id="PF13231"/>
    </source>
</evidence>
<evidence type="ECO:0000256" key="1">
    <source>
        <dbReference type="ARBA" id="ARBA00004651"/>
    </source>
</evidence>
<dbReference type="Pfam" id="PF13231">
    <property type="entry name" value="PMT_2"/>
    <property type="match status" value="1"/>
</dbReference>
<dbReference type="GO" id="GO:0009103">
    <property type="term" value="P:lipopolysaccharide biosynthetic process"/>
    <property type="evidence" value="ECO:0007669"/>
    <property type="project" value="UniProtKB-ARBA"/>
</dbReference>
<sequence length="497" mass="57190">MKKAKEWIRKNKVEFILLLLILAIGTFLRFYQIRDQATFLGDEGRDAIVVKRMIVDHKFTLLGPTVSFGNLYLGPIYYYMMIIPLWLSRLDPVGPAMMVASFGVLSIFLVYLLGREFFDKVAGLSAAALYAVSQLIIVHTRSSWNPNPVPFFALLTIYALWRLVKYKDEKWITLVGTSLGIIFQLHYIAFAFIGSIFLIFLILKIRLSWKWYLLGILSFLAMISPQILFELRHNFINFKAMIDFFLKRGQHAASAGVGFDKLAPFSLYQRLFTKLLAAGKIWLGAILLLFATLSAAICAFEKKKFKSENLGLSILGLWMVLGVLTIPLYRGTLYDHYLGFIFPTPFLLFGLVISKMWTKKIGKIFALIIVLPLFVFNLKQTNLFSGVGPNYQIERRKMVASLITQDVNNRKFNIALVAPTGDFLAMNYRYFLELFGKIPEDYGNFDKIDVLYVIEEKSWVSPEQLNLWEVGTFGPFVVKKDWTFDFQIMVYKLEHKI</sequence>
<feature type="transmembrane region" description="Helical" evidence="8">
    <location>
        <begin position="15"/>
        <end position="31"/>
    </location>
</feature>
<evidence type="ECO:0000256" key="6">
    <source>
        <dbReference type="ARBA" id="ARBA00022989"/>
    </source>
</evidence>
<keyword evidence="3" id="KW-0328">Glycosyltransferase</keyword>
<evidence type="ECO:0000313" key="11">
    <source>
        <dbReference type="Proteomes" id="UP000231474"/>
    </source>
</evidence>
<feature type="transmembrane region" description="Helical" evidence="8">
    <location>
        <begin position="121"/>
        <end position="142"/>
    </location>
</feature>
<feature type="transmembrane region" description="Helical" evidence="8">
    <location>
        <begin position="211"/>
        <end position="231"/>
    </location>
</feature>
<organism evidence="10 11">
    <name type="scientific">Candidatus Shapirobacteria bacterium CG10_big_fil_rev_8_21_14_0_10_40_9</name>
    <dbReference type="NCBI Taxonomy" id="1974888"/>
    <lineage>
        <taxon>Bacteria</taxon>
        <taxon>Candidatus Shapironibacteriota</taxon>
    </lineage>
</organism>
<comment type="subcellular location">
    <subcellularLocation>
        <location evidence="1">Cell membrane</location>
        <topology evidence="1">Multi-pass membrane protein</topology>
    </subcellularLocation>
</comment>
<evidence type="ECO:0000256" key="5">
    <source>
        <dbReference type="ARBA" id="ARBA00022692"/>
    </source>
</evidence>
<dbReference type="PANTHER" id="PTHR33908:SF11">
    <property type="entry name" value="MEMBRANE PROTEIN"/>
    <property type="match status" value="1"/>
</dbReference>
<protein>
    <recommendedName>
        <fullName evidence="9">Glycosyltransferase RgtA/B/C/D-like domain-containing protein</fullName>
    </recommendedName>
</protein>
<dbReference type="PANTHER" id="PTHR33908">
    <property type="entry name" value="MANNOSYLTRANSFERASE YKCB-RELATED"/>
    <property type="match status" value="1"/>
</dbReference>